<evidence type="ECO:0000256" key="1">
    <source>
        <dbReference type="ARBA" id="ARBA00009437"/>
    </source>
</evidence>
<dbReference type="Gene3D" id="3.40.190.10">
    <property type="entry name" value="Periplasmic binding protein-like II"/>
    <property type="match status" value="2"/>
</dbReference>
<dbReference type="EMBL" id="UGNC01000004">
    <property type="protein sequence ID" value="STW40299.1"/>
    <property type="molecule type" value="Genomic_DNA"/>
</dbReference>
<dbReference type="GO" id="GO:0043565">
    <property type="term" value="F:sequence-specific DNA binding"/>
    <property type="evidence" value="ECO:0007669"/>
    <property type="project" value="TreeGrafter"/>
</dbReference>
<dbReference type="InterPro" id="IPR005119">
    <property type="entry name" value="LysR_subst-bd"/>
</dbReference>
<dbReference type="Pfam" id="PF00126">
    <property type="entry name" value="HTH_1"/>
    <property type="match status" value="1"/>
</dbReference>
<comment type="similarity">
    <text evidence="1">Belongs to the LysR transcriptional regulatory family.</text>
</comment>
<sequence>MSQPLPNKNLPMPSLRNIQAFIEVAATGSLNLAAENLNITASAVSHQIASLEHFLGKKLFSRSSKGVTLTAVGEKYLKEVSGALNMIGQATSQVINDIHQDYLRIHSAPSFGLLWLMPHLDKFRQAWPALKISLTCSYESIQFSRDNIDIDIRHGLSQWPTLLVRTIKNERVLPYSAASYLASHPVQAVEDLLACDLIHSDSTLINWSNWLSWHKVRGWHKNFIFNFDRSYMSIEAARMGMGVILESNLLAGGHVRQGQLTPVFADERSMPVGAHHFVLPHANEQKEKVQRFFAWVAGELKEEGFHI</sequence>
<dbReference type="PRINTS" id="PR00039">
    <property type="entry name" value="HTHLYSR"/>
</dbReference>
<dbReference type="InterPro" id="IPR036388">
    <property type="entry name" value="WH-like_DNA-bd_sf"/>
</dbReference>
<keyword evidence="3" id="KW-0238">DNA-binding</keyword>
<evidence type="ECO:0000313" key="7">
    <source>
        <dbReference type="Proteomes" id="UP000255167"/>
    </source>
</evidence>
<dbReference type="GO" id="GO:0006351">
    <property type="term" value="P:DNA-templated transcription"/>
    <property type="evidence" value="ECO:0007669"/>
    <property type="project" value="TreeGrafter"/>
</dbReference>
<evidence type="ECO:0000313" key="6">
    <source>
        <dbReference type="EMBL" id="STW40299.1"/>
    </source>
</evidence>
<dbReference type="SUPFAM" id="SSF46785">
    <property type="entry name" value="Winged helix' DNA-binding domain"/>
    <property type="match status" value="1"/>
</dbReference>
<dbReference type="GO" id="GO:0003700">
    <property type="term" value="F:DNA-binding transcription factor activity"/>
    <property type="evidence" value="ECO:0007669"/>
    <property type="project" value="InterPro"/>
</dbReference>
<evidence type="ECO:0000259" key="5">
    <source>
        <dbReference type="PROSITE" id="PS50931"/>
    </source>
</evidence>
<evidence type="ECO:0000256" key="4">
    <source>
        <dbReference type="ARBA" id="ARBA00023163"/>
    </source>
</evidence>
<name>A0A060VMM2_KLEPN</name>
<dbReference type="AlphaFoldDB" id="A0A060VMM2"/>
<dbReference type="InterPro" id="IPR036390">
    <property type="entry name" value="WH_DNA-bd_sf"/>
</dbReference>
<dbReference type="FunFam" id="1.10.10.10:FF:000001">
    <property type="entry name" value="LysR family transcriptional regulator"/>
    <property type="match status" value="1"/>
</dbReference>
<dbReference type="PANTHER" id="PTHR30537">
    <property type="entry name" value="HTH-TYPE TRANSCRIPTIONAL REGULATOR"/>
    <property type="match status" value="1"/>
</dbReference>
<reference evidence="6 7" key="1">
    <citation type="submission" date="2018-06" db="EMBL/GenBank/DDBJ databases">
        <authorList>
            <consortium name="Pathogen Informatics"/>
            <person name="Doyle S."/>
        </authorList>
    </citation>
    <scope>NUCLEOTIDE SEQUENCE [LARGE SCALE GENOMIC DNA]</scope>
    <source>
        <strain evidence="6 7">NCTC9617</strain>
    </source>
</reference>
<dbReference type="Pfam" id="PF03466">
    <property type="entry name" value="LysR_substrate"/>
    <property type="match status" value="1"/>
</dbReference>
<proteinExistence type="inferred from homology"/>
<accession>A0A060VMM2</accession>
<gene>
    <name evidence="6" type="primary">gcvA_2</name>
    <name evidence="6" type="ORF">NCTC9617_01836</name>
</gene>
<dbReference type="Proteomes" id="UP000255167">
    <property type="component" value="Unassembled WGS sequence"/>
</dbReference>
<dbReference type="InterPro" id="IPR000847">
    <property type="entry name" value="LysR_HTH_N"/>
</dbReference>
<dbReference type="PANTHER" id="PTHR30537:SF58">
    <property type="entry name" value="HTH-TYPE TRANSCRIPTIONAL REGULATOR PERR"/>
    <property type="match status" value="1"/>
</dbReference>
<protein>
    <submittedName>
        <fullName evidence="6">LysR family transcriptional regulator</fullName>
    </submittedName>
</protein>
<organism evidence="6 7">
    <name type="scientific">Klebsiella pneumoniae</name>
    <dbReference type="NCBI Taxonomy" id="573"/>
    <lineage>
        <taxon>Bacteria</taxon>
        <taxon>Pseudomonadati</taxon>
        <taxon>Pseudomonadota</taxon>
        <taxon>Gammaproteobacteria</taxon>
        <taxon>Enterobacterales</taxon>
        <taxon>Enterobacteriaceae</taxon>
        <taxon>Klebsiella/Raoultella group</taxon>
        <taxon>Klebsiella</taxon>
        <taxon>Klebsiella pneumoniae complex</taxon>
    </lineage>
</organism>
<keyword evidence="4" id="KW-0804">Transcription</keyword>
<feature type="domain" description="HTH lysR-type" evidence="5">
    <location>
        <begin position="13"/>
        <end position="70"/>
    </location>
</feature>
<dbReference type="SUPFAM" id="SSF53850">
    <property type="entry name" value="Periplasmic binding protein-like II"/>
    <property type="match status" value="1"/>
</dbReference>
<dbReference type="InterPro" id="IPR058163">
    <property type="entry name" value="LysR-type_TF_proteobact-type"/>
</dbReference>
<dbReference type="PROSITE" id="PS50931">
    <property type="entry name" value="HTH_LYSR"/>
    <property type="match status" value="1"/>
</dbReference>
<evidence type="ECO:0000256" key="3">
    <source>
        <dbReference type="ARBA" id="ARBA00023125"/>
    </source>
</evidence>
<evidence type="ECO:0000256" key="2">
    <source>
        <dbReference type="ARBA" id="ARBA00023015"/>
    </source>
</evidence>
<dbReference type="Gene3D" id="1.10.10.10">
    <property type="entry name" value="Winged helix-like DNA-binding domain superfamily/Winged helix DNA-binding domain"/>
    <property type="match status" value="1"/>
</dbReference>
<keyword evidence="2" id="KW-0805">Transcription regulation</keyword>